<comment type="caution">
    <text evidence="1">The sequence shown here is derived from an EMBL/GenBank/DDBJ whole genome shotgun (WGS) entry which is preliminary data.</text>
</comment>
<evidence type="ECO:0000313" key="1">
    <source>
        <dbReference type="EMBL" id="MFD2868489.1"/>
    </source>
</evidence>
<dbReference type="Proteomes" id="UP001597568">
    <property type="component" value="Unassembled WGS sequence"/>
</dbReference>
<gene>
    <name evidence="1" type="ORF">ACFSY7_08255</name>
</gene>
<organism evidence="1 2">
    <name type="scientific">Kurthia populi</name>
    <dbReference type="NCBI Taxonomy" id="1562132"/>
    <lineage>
        <taxon>Bacteria</taxon>
        <taxon>Bacillati</taxon>
        <taxon>Bacillota</taxon>
        <taxon>Bacilli</taxon>
        <taxon>Bacillales</taxon>
        <taxon>Caryophanaceae</taxon>
        <taxon>Kurthia</taxon>
    </lineage>
</organism>
<sequence>MSLYKEVVKDIKYQPNLEVYLRVFGIKVGQEYDLLEFTLWIKNEVSEFVQQVLNRNEQLMKVKRDNFIEWLCEKYEITSDVQQEQLSLFS</sequence>
<protein>
    <submittedName>
        <fullName evidence="1">Uncharacterized protein</fullName>
    </submittedName>
</protein>
<evidence type="ECO:0000313" key="2">
    <source>
        <dbReference type="Proteomes" id="UP001597568"/>
    </source>
</evidence>
<dbReference type="EMBL" id="JBHUOR010000041">
    <property type="protein sequence ID" value="MFD2868489.1"/>
    <property type="molecule type" value="Genomic_DNA"/>
</dbReference>
<proteinExistence type="predicted"/>
<dbReference type="RefSeq" id="WP_380147543.1">
    <property type="nucleotide sequence ID" value="NZ_JBHUOR010000041.1"/>
</dbReference>
<accession>A0ABW5Y0G2</accession>
<keyword evidence="2" id="KW-1185">Reference proteome</keyword>
<name>A0ABW5Y0G2_9BACL</name>
<reference evidence="2" key="1">
    <citation type="journal article" date="2019" name="Int. J. Syst. Evol. Microbiol.">
        <title>The Global Catalogue of Microorganisms (GCM) 10K type strain sequencing project: providing services to taxonomists for standard genome sequencing and annotation.</title>
        <authorList>
            <consortium name="The Broad Institute Genomics Platform"/>
            <consortium name="The Broad Institute Genome Sequencing Center for Infectious Disease"/>
            <person name="Wu L."/>
            <person name="Ma J."/>
        </authorList>
    </citation>
    <scope>NUCLEOTIDE SEQUENCE [LARGE SCALE GENOMIC DNA]</scope>
    <source>
        <strain evidence="2">KCTC 33522</strain>
    </source>
</reference>